<protein>
    <submittedName>
        <fullName evidence="2">Uncharacterized protein</fullName>
    </submittedName>
</protein>
<organism evidence="2">
    <name type="scientific">Timema shepardi</name>
    <name type="common">Walking stick</name>
    <dbReference type="NCBI Taxonomy" id="629360"/>
    <lineage>
        <taxon>Eukaryota</taxon>
        <taxon>Metazoa</taxon>
        <taxon>Ecdysozoa</taxon>
        <taxon>Arthropoda</taxon>
        <taxon>Hexapoda</taxon>
        <taxon>Insecta</taxon>
        <taxon>Pterygota</taxon>
        <taxon>Neoptera</taxon>
        <taxon>Polyneoptera</taxon>
        <taxon>Phasmatodea</taxon>
        <taxon>Timematodea</taxon>
        <taxon>Timematoidea</taxon>
        <taxon>Timematidae</taxon>
        <taxon>Timema</taxon>
    </lineage>
</organism>
<accession>A0A7R9ASC9</accession>
<name>A0A7R9ASC9_TIMSH</name>
<sequence length="170" mass="18642">MSDARGPTTASQIQPSGRRPQALNLGQGLLGSFTAPFYLVSTSALVPIPASTRDMHQHSTHENKYDLVVYQTLSPMAPRKHPYLASSDESPVAMKLKKMWLKAPISEDCDTNLVRGIHNLTPCQEPGANDLSSSTVEAIYSRLWSGGDAVGMRFLCLFLVILGDWCNRHS</sequence>
<evidence type="ECO:0000256" key="1">
    <source>
        <dbReference type="SAM" id="MobiDB-lite"/>
    </source>
</evidence>
<feature type="region of interest" description="Disordered" evidence="1">
    <location>
        <begin position="1"/>
        <end position="22"/>
    </location>
</feature>
<proteinExistence type="predicted"/>
<gene>
    <name evidence="2" type="ORF">TSIB3V08_LOCUS3784</name>
</gene>
<dbReference type="AlphaFoldDB" id="A0A7R9ASC9"/>
<dbReference type="EMBL" id="OC001278">
    <property type="protein sequence ID" value="CAD7259580.1"/>
    <property type="molecule type" value="Genomic_DNA"/>
</dbReference>
<reference evidence="2" key="1">
    <citation type="submission" date="2020-11" db="EMBL/GenBank/DDBJ databases">
        <authorList>
            <person name="Tran Van P."/>
        </authorList>
    </citation>
    <scope>NUCLEOTIDE SEQUENCE</scope>
</reference>
<evidence type="ECO:0000313" key="2">
    <source>
        <dbReference type="EMBL" id="CAD7259580.1"/>
    </source>
</evidence>